<comment type="subcellular location">
    <subcellularLocation>
        <location evidence="1 10">Nucleus</location>
    </subcellularLocation>
</comment>
<gene>
    <name evidence="14" type="ORF">CHIRRI_LOCUS2111</name>
</gene>
<keyword evidence="3 10" id="KW-0863">Zinc-finger</keyword>
<evidence type="ECO:0000256" key="6">
    <source>
        <dbReference type="ARBA" id="ARBA00023125"/>
    </source>
</evidence>
<keyword evidence="9 10" id="KW-0539">Nucleus</keyword>
<dbReference type="AlphaFoldDB" id="A0A9N9WN20"/>
<dbReference type="GO" id="GO:0008270">
    <property type="term" value="F:zinc ion binding"/>
    <property type="evidence" value="ECO:0007669"/>
    <property type="project" value="UniProtKB-KW"/>
</dbReference>
<dbReference type="FunFam" id="1.10.565.10:FF:000038">
    <property type="entry name" value="Dissatisfaction, isoform A"/>
    <property type="match status" value="1"/>
</dbReference>
<feature type="domain" description="Nuclear receptor" evidence="12">
    <location>
        <begin position="9"/>
        <end position="88"/>
    </location>
</feature>
<dbReference type="Gene3D" id="3.30.50.10">
    <property type="entry name" value="Erythroid Transcription Factor GATA-1, subunit A"/>
    <property type="match status" value="1"/>
</dbReference>
<dbReference type="PROSITE" id="PS51030">
    <property type="entry name" value="NUCLEAR_REC_DBD_2"/>
    <property type="match status" value="1"/>
</dbReference>
<evidence type="ECO:0000256" key="2">
    <source>
        <dbReference type="ARBA" id="ARBA00022723"/>
    </source>
</evidence>
<dbReference type="CDD" id="cd07163">
    <property type="entry name" value="NR_DBD_TLX"/>
    <property type="match status" value="1"/>
</dbReference>
<evidence type="ECO:0000256" key="11">
    <source>
        <dbReference type="SAM" id="MobiDB-lite"/>
    </source>
</evidence>
<dbReference type="Proteomes" id="UP001153620">
    <property type="component" value="Chromosome 1"/>
</dbReference>
<feature type="region of interest" description="Disordered" evidence="11">
    <location>
        <begin position="221"/>
        <end position="276"/>
    </location>
</feature>
<evidence type="ECO:0000259" key="13">
    <source>
        <dbReference type="PROSITE" id="PS51843"/>
    </source>
</evidence>
<dbReference type="GO" id="GO:0003700">
    <property type="term" value="F:DNA-binding transcription factor activity"/>
    <property type="evidence" value="ECO:0007669"/>
    <property type="project" value="InterPro"/>
</dbReference>
<feature type="region of interest" description="Disordered" evidence="11">
    <location>
        <begin position="572"/>
        <end position="596"/>
    </location>
</feature>
<keyword evidence="5 10" id="KW-0805">Transcription regulation</keyword>
<dbReference type="SMART" id="SM00399">
    <property type="entry name" value="ZnF_C4"/>
    <property type="match status" value="1"/>
</dbReference>
<evidence type="ECO:0000256" key="7">
    <source>
        <dbReference type="ARBA" id="ARBA00023163"/>
    </source>
</evidence>
<dbReference type="Gene3D" id="1.10.565.10">
    <property type="entry name" value="Retinoid X Receptor"/>
    <property type="match status" value="1"/>
</dbReference>
<dbReference type="SUPFAM" id="SSF48508">
    <property type="entry name" value="Nuclear receptor ligand-binding domain"/>
    <property type="match status" value="1"/>
</dbReference>
<evidence type="ECO:0000256" key="10">
    <source>
        <dbReference type="RuleBase" id="RU004334"/>
    </source>
</evidence>
<dbReference type="Pfam" id="PF00104">
    <property type="entry name" value="Hormone_recep"/>
    <property type="match status" value="1"/>
</dbReference>
<dbReference type="PANTHER" id="PTHR24083">
    <property type="entry name" value="NUCLEAR HORMONE RECEPTOR"/>
    <property type="match status" value="1"/>
</dbReference>
<evidence type="ECO:0000256" key="1">
    <source>
        <dbReference type="ARBA" id="ARBA00004123"/>
    </source>
</evidence>
<evidence type="ECO:0000256" key="8">
    <source>
        <dbReference type="ARBA" id="ARBA00023170"/>
    </source>
</evidence>
<dbReference type="GO" id="GO:0043565">
    <property type="term" value="F:sequence-specific DNA binding"/>
    <property type="evidence" value="ECO:0007669"/>
    <property type="project" value="InterPro"/>
</dbReference>
<dbReference type="FunFam" id="3.30.50.10:FF:000019">
    <property type="entry name" value="Nuclear receptor subfamily 2 group E member"/>
    <property type="match status" value="1"/>
</dbReference>
<dbReference type="PROSITE" id="PS00031">
    <property type="entry name" value="NUCLEAR_REC_DBD_1"/>
    <property type="match status" value="1"/>
</dbReference>
<dbReference type="InterPro" id="IPR001723">
    <property type="entry name" value="Nuclear_hrmn_rcpt"/>
</dbReference>
<proteinExistence type="inferred from homology"/>
<keyword evidence="4 10" id="KW-0862">Zinc</keyword>
<dbReference type="InterPro" id="IPR013088">
    <property type="entry name" value="Znf_NHR/GATA"/>
</dbReference>
<dbReference type="Pfam" id="PF00105">
    <property type="entry name" value="zf-C4"/>
    <property type="match status" value="1"/>
</dbReference>
<dbReference type="PRINTS" id="PR01282">
    <property type="entry name" value="COUPTNFACTOR"/>
</dbReference>
<dbReference type="InterPro" id="IPR035500">
    <property type="entry name" value="NHR-like_dom_sf"/>
</dbReference>
<evidence type="ECO:0000256" key="5">
    <source>
        <dbReference type="ARBA" id="ARBA00023015"/>
    </source>
</evidence>
<reference evidence="14" key="1">
    <citation type="submission" date="2022-01" db="EMBL/GenBank/DDBJ databases">
        <authorList>
            <person name="King R."/>
        </authorList>
    </citation>
    <scope>NUCLEOTIDE SEQUENCE</scope>
</reference>
<dbReference type="PROSITE" id="PS51843">
    <property type="entry name" value="NR_LBD"/>
    <property type="match status" value="1"/>
</dbReference>
<dbReference type="SMART" id="SM00430">
    <property type="entry name" value="HOLI"/>
    <property type="match status" value="1"/>
</dbReference>
<dbReference type="SUPFAM" id="SSF57716">
    <property type="entry name" value="Glucocorticoid receptor-like (DNA-binding domain)"/>
    <property type="match status" value="1"/>
</dbReference>
<keyword evidence="6 10" id="KW-0238">DNA-binding</keyword>
<dbReference type="OrthoDB" id="5873264at2759"/>
<dbReference type="GO" id="GO:0032502">
    <property type="term" value="P:developmental process"/>
    <property type="evidence" value="ECO:0007669"/>
    <property type="project" value="UniProtKB-ARBA"/>
</dbReference>
<keyword evidence="7 10" id="KW-0804">Transcription</keyword>
<sequence>MGTGDRLLDIPCKVCGDRSSGKHYGIYSCDGCSGFFKRSIHRNRVYTCKAAGELKGRCPVDKTHRNQCRACRLSKCFQSAMNKDAVQHERGPRRPKLQQLHSQMSHQQHPHHHTYNPMAVNAQSYNHHNLQNHHVNASHFTQLNTFQQHSGILHHPQPLSFGTLLHPTPIMPGSGMNQHSSFPSSIVSKFSDQPKLTSSFDFPSINSNFYKPLSHQIQQLSPTNSKSTISIDSSSASSVSERIMSPHSTVDSHSGNIANTPPPVSSTPPNVNNTNYGQNVTLFEPKVSAQFSVSSTSSISPLPNAPNGNLSSSVTNQQTTRTNMQNGLLDILMCPDKYQELIQYHQVQNSIIFPSLHHAAYPIDALNPRLPTWEFLQETTARLLFMAVRWVRCLVPFQTLSKPDQQLLLQESWKELFLLNFAQWSVPWDLASLFDSPQVRERLPDDPTTNLEMKTIQEILCRFRQLSPDSSEVGCMKAVILFSPEAAGLCDVQPVEMLQDQAQCILSDHVRLRYSRQPTRFGRLLLLLPSLRAIRSVTIEMLFFKETIGNVPISRLLRDMYLMEKYNNSQQNAIQNDNNNNTNNSNANNVINPEAC</sequence>
<name>A0A9N9WN20_9DIPT</name>
<dbReference type="InterPro" id="IPR050274">
    <property type="entry name" value="Nuclear_hormone_rcpt_NR2"/>
</dbReference>
<dbReference type="GO" id="GO:0000122">
    <property type="term" value="P:negative regulation of transcription by RNA polymerase II"/>
    <property type="evidence" value="ECO:0007669"/>
    <property type="project" value="UniProtKB-ARBA"/>
</dbReference>
<keyword evidence="15" id="KW-1185">Reference proteome</keyword>
<evidence type="ECO:0000256" key="4">
    <source>
        <dbReference type="ARBA" id="ARBA00022833"/>
    </source>
</evidence>
<feature type="compositionally biased region" description="Low complexity" evidence="11">
    <location>
        <begin position="225"/>
        <end position="245"/>
    </location>
</feature>
<organism evidence="14 15">
    <name type="scientific">Chironomus riparius</name>
    <dbReference type="NCBI Taxonomy" id="315576"/>
    <lineage>
        <taxon>Eukaryota</taxon>
        <taxon>Metazoa</taxon>
        <taxon>Ecdysozoa</taxon>
        <taxon>Arthropoda</taxon>
        <taxon>Hexapoda</taxon>
        <taxon>Insecta</taxon>
        <taxon>Pterygota</taxon>
        <taxon>Neoptera</taxon>
        <taxon>Endopterygota</taxon>
        <taxon>Diptera</taxon>
        <taxon>Nematocera</taxon>
        <taxon>Chironomoidea</taxon>
        <taxon>Chironomidae</taxon>
        <taxon>Chironominae</taxon>
        <taxon>Chironomus</taxon>
    </lineage>
</organism>
<dbReference type="InterPro" id="IPR001628">
    <property type="entry name" value="Znf_hrmn_rcpt"/>
</dbReference>
<keyword evidence="2 10" id="KW-0479">Metal-binding</keyword>
<evidence type="ECO:0000313" key="14">
    <source>
        <dbReference type="EMBL" id="CAG9799138.1"/>
    </source>
</evidence>
<feature type="domain" description="NR LBD" evidence="13">
    <location>
        <begin position="333"/>
        <end position="564"/>
    </location>
</feature>
<accession>A0A9N9WN20</accession>
<dbReference type="GO" id="GO:0005634">
    <property type="term" value="C:nucleus"/>
    <property type="evidence" value="ECO:0007669"/>
    <property type="project" value="UniProtKB-SubCell"/>
</dbReference>
<dbReference type="PRINTS" id="PR00398">
    <property type="entry name" value="STRDHORMONER"/>
</dbReference>
<evidence type="ECO:0000313" key="15">
    <source>
        <dbReference type="Proteomes" id="UP001153620"/>
    </source>
</evidence>
<feature type="compositionally biased region" description="Polar residues" evidence="11">
    <location>
        <begin position="246"/>
        <end position="258"/>
    </location>
</feature>
<keyword evidence="8 10" id="KW-0675">Receptor</keyword>
<reference evidence="14" key="2">
    <citation type="submission" date="2022-10" db="EMBL/GenBank/DDBJ databases">
        <authorList>
            <consortium name="ENA_rothamsted_submissions"/>
            <consortium name="culmorum"/>
            <person name="King R."/>
        </authorList>
    </citation>
    <scope>NUCLEOTIDE SEQUENCE</scope>
</reference>
<protein>
    <submittedName>
        <fullName evidence="14">Uncharacterized protein</fullName>
    </submittedName>
</protein>
<comment type="similarity">
    <text evidence="10">Belongs to the nuclear hormone receptor family.</text>
</comment>
<dbReference type="InterPro" id="IPR000536">
    <property type="entry name" value="Nucl_hrmn_rcpt_lig-bd"/>
</dbReference>
<dbReference type="PRINTS" id="PR00047">
    <property type="entry name" value="STROIDFINGER"/>
</dbReference>
<evidence type="ECO:0000259" key="12">
    <source>
        <dbReference type="PROSITE" id="PS51030"/>
    </source>
</evidence>
<evidence type="ECO:0000256" key="3">
    <source>
        <dbReference type="ARBA" id="ARBA00022771"/>
    </source>
</evidence>
<dbReference type="EMBL" id="OU895877">
    <property type="protein sequence ID" value="CAG9799138.1"/>
    <property type="molecule type" value="Genomic_DNA"/>
</dbReference>
<evidence type="ECO:0000256" key="9">
    <source>
        <dbReference type="ARBA" id="ARBA00023242"/>
    </source>
</evidence>